<dbReference type="RefSeq" id="WP_184176661.1">
    <property type="nucleotide sequence ID" value="NZ_JACHGF010000007.1"/>
</dbReference>
<evidence type="ECO:0008006" key="4">
    <source>
        <dbReference type="Google" id="ProtNLM"/>
    </source>
</evidence>
<sequence length="416" mass="47606">MNKKYQAPIPALAVLGTLLIYWIYVQLQPVYTYTTLDARYDAHQYLRAYAYFKGQRGTYQLDFPYNPRILVPWLAAQVPYDDAVAVFKVLNGIFVVLAMAVLVRVWVNLGLRLSLVTTGLFWLLLHWRGLVRMYLPDPVTVDVPGYFFGALWLFLILRLVRKGRVDYLSLSLLPLSVLATLQKELFVPLVGASGLFFVWHRRAVDRRVLLLFAGSLALALVARFWAERTFPPFQADWRTSSLVTVLWRARQYLLHPSQLLWVPVGWLLAFGGIGLVGFYEWLRARLLSGTSQTAGDQDAEGTFSLKYLGFMSMVGLVLGLLGGGDTVRNAMLVSPFVLTYLLHLLQQRPAWAGYLAGVVSLPLMRLTHLEPDLGTFPEQQLAWCTECWRWAESWPYLLFIGVVWVVFFFFRKYFGE</sequence>
<feature type="transmembrane region" description="Helical" evidence="1">
    <location>
        <begin position="113"/>
        <end position="131"/>
    </location>
</feature>
<feature type="transmembrane region" description="Helical" evidence="1">
    <location>
        <begin position="303"/>
        <end position="321"/>
    </location>
</feature>
<feature type="transmembrane region" description="Helical" evidence="1">
    <location>
        <begin position="260"/>
        <end position="282"/>
    </location>
</feature>
<accession>A0A840U2B9</accession>
<feature type="transmembrane region" description="Helical" evidence="1">
    <location>
        <begin position="143"/>
        <end position="160"/>
    </location>
</feature>
<keyword evidence="3" id="KW-1185">Reference proteome</keyword>
<reference evidence="2 3" key="1">
    <citation type="submission" date="2020-08" db="EMBL/GenBank/DDBJ databases">
        <title>Genomic Encyclopedia of Type Strains, Phase IV (KMG-IV): sequencing the most valuable type-strain genomes for metagenomic binning, comparative biology and taxonomic classification.</title>
        <authorList>
            <person name="Goeker M."/>
        </authorList>
    </citation>
    <scope>NUCLEOTIDE SEQUENCE [LARGE SCALE GENOMIC DNA]</scope>
    <source>
        <strain evidence="2 3">DSM 105074</strain>
    </source>
</reference>
<keyword evidence="1" id="KW-1133">Transmembrane helix</keyword>
<dbReference type="Proteomes" id="UP000557307">
    <property type="component" value="Unassembled WGS sequence"/>
</dbReference>
<comment type="caution">
    <text evidence="2">The sequence shown here is derived from an EMBL/GenBank/DDBJ whole genome shotgun (WGS) entry which is preliminary data.</text>
</comment>
<organism evidence="2 3">
    <name type="scientific">Rhabdobacter roseus</name>
    <dbReference type="NCBI Taxonomy" id="1655419"/>
    <lineage>
        <taxon>Bacteria</taxon>
        <taxon>Pseudomonadati</taxon>
        <taxon>Bacteroidota</taxon>
        <taxon>Cytophagia</taxon>
        <taxon>Cytophagales</taxon>
        <taxon>Cytophagaceae</taxon>
        <taxon>Rhabdobacter</taxon>
    </lineage>
</organism>
<protein>
    <recommendedName>
        <fullName evidence="4">Glycosyltransferase RgtA/B/C/D-like domain-containing protein</fullName>
    </recommendedName>
</protein>
<dbReference type="AlphaFoldDB" id="A0A840U2B9"/>
<feature type="transmembrane region" description="Helical" evidence="1">
    <location>
        <begin position="393"/>
        <end position="410"/>
    </location>
</feature>
<evidence type="ECO:0000313" key="2">
    <source>
        <dbReference type="EMBL" id="MBB5285989.1"/>
    </source>
</evidence>
<feature type="transmembrane region" description="Helical" evidence="1">
    <location>
        <begin position="208"/>
        <end position="226"/>
    </location>
</feature>
<feature type="transmembrane region" description="Helical" evidence="1">
    <location>
        <begin position="7"/>
        <end position="24"/>
    </location>
</feature>
<gene>
    <name evidence="2" type="ORF">HNQ92_004149</name>
</gene>
<evidence type="ECO:0000313" key="3">
    <source>
        <dbReference type="Proteomes" id="UP000557307"/>
    </source>
</evidence>
<keyword evidence="1" id="KW-0472">Membrane</keyword>
<dbReference type="EMBL" id="JACHGF010000007">
    <property type="protein sequence ID" value="MBB5285989.1"/>
    <property type="molecule type" value="Genomic_DNA"/>
</dbReference>
<feature type="transmembrane region" description="Helical" evidence="1">
    <location>
        <begin position="83"/>
        <end position="106"/>
    </location>
</feature>
<name>A0A840U2B9_9BACT</name>
<evidence type="ECO:0000256" key="1">
    <source>
        <dbReference type="SAM" id="Phobius"/>
    </source>
</evidence>
<proteinExistence type="predicted"/>
<keyword evidence="1" id="KW-0812">Transmembrane</keyword>